<gene>
    <name evidence="3" type="ORF">BdWA1_001310</name>
</gene>
<protein>
    <submittedName>
        <fullName evidence="3">Bifunctional Thioredoxin-like superfamily/Thioredoxin-like fold</fullName>
    </submittedName>
</protein>
<evidence type="ECO:0000313" key="3">
    <source>
        <dbReference type="EMBL" id="KAK2198299.1"/>
    </source>
</evidence>
<feature type="chain" id="PRO_5042138550" evidence="1">
    <location>
        <begin position="24"/>
        <end position="582"/>
    </location>
</feature>
<dbReference type="KEGG" id="bdw:94335608"/>
<feature type="domain" description="Thioredoxin-like fold" evidence="2">
    <location>
        <begin position="183"/>
        <end position="283"/>
    </location>
</feature>
<name>A0AAD9PNU5_9APIC</name>
<dbReference type="EMBL" id="JALLKP010000001">
    <property type="protein sequence ID" value="KAK2198299.1"/>
    <property type="molecule type" value="Genomic_DNA"/>
</dbReference>
<organism evidence="3 4">
    <name type="scientific">Babesia duncani</name>
    <dbReference type="NCBI Taxonomy" id="323732"/>
    <lineage>
        <taxon>Eukaryota</taxon>
        <taxon>Sar</taxon>
        <taxon>Alveolata</taxon>
        <taxon>Apicomplexa</taxon>
        <taxon>Aconoidasida</taxon>
        <taxon>Piroplasmida</taxon>
        <taxon>Babesiidae</taxon>
        <taxon>Babesia</taxon>
    </lineage>
</organism>
<keyword evidence="1" id="KW-0732">Signal</keyword>
<dbReference type="GeneID" id="94335608"/>
<dbReference type="InterPro" id="IPR036249">
    <property type="entry name" value="Thioredoxin-like_sf"/>
</dbReference>
<dbReference type="RefSeq" id="XP_067805141.1">
    <property type="nucleotide sequence ID" value="XM_067946350.1"/>
</dbReference>
<proteinExistence type="predicted"/>
<accession>A0AAD9PNU5</accession>
<dbReference type="AlphaFoldDB" id="A0AAD9PNU5"/>
<sequence length="582" mass="66171">MSPIGVFFNILLLSVFGHNETLARVIPIKTITTVNPHIHKKTNGAFFAHDSAKKFNGASGLTKVDTDQSNHFLQRIPNDQLKKAVVIAATGTVVTAICYRYITKWIRHYLYDQYIRPNAPGIAEALGHVLYKAKNPNAVQLPKAWYDHITGLFTKFLDNFGFMRALLMSNVYRVPIGDAIDDGTITAIYFHSGSLNKLLKSQGYLDFTPTLEKIYESMKNSGKKFQVVYVSLDNSRLAALEDFSKMPWYAVPFGDSERILNLCKLYGIVTVPSVVLVDSTGRVINDRALYVMETKPNDYPWKVENNMDLLPDVLLNHTNDQVSKASLKGKMVGLYFGAAWTKNSKEFTQKLLDFSNSLKRKTGDKFEIVYVSNDKNAKQFENQMQENDGWYSIPFEDVKTRMLLLHYFKVQTLPSLILLDPNGNVISRDGRFYVETDEDLEALPYNSYIHNPSGSKVEDIADNIDGFTYSPVVIAFADNVDPKQQEEIEININEAALIHTNNRKGRELKFFISKKPHKRLDMIKSLCNVPKTKDKELVILDLLSNAVYYDPTLTAITKDNILKLVDRFYKGTLKKRPLVIEK</sequence>
<evidence type="ECO:0000313" key="4">
    <source>
        <dbReference type="Proteomes" id="UP001214638"/>
    </source>
</evidence>
<dbReference type="Proteomes" id="UP001214638">
    <property type="component" value="Unassembled WGS sequence"/>
</dbReference>
<dbReference type="GO" id="GO:0030178">
    <property type="term" value="P:negative regulation of Wnt signaling pathway"/>
    <property type="evidence" value="ECO:0007669"/>
    <property type="project" value="TreeGrafter"/>
</dbReference>
<dbReference type="GO" id="GO:0004791">
    <property type="term" value="F:thioredoxin-disulfide reductase (NADPH) activity"/>
    <property type="evidence" value="ECO:0007669"/>
    <property type="project" value="TreeGrafter"/>
</dbReference>
<comment type="caution">
    <text evidence="3">The sequence shown here is derived from an EMBL/GenBank/DDBJ whole genome shotgun (WGS) entry which is preliminary data.</text>
</comment>
<dbReference type="PANTHER" id="PTHR46472">
    <property type="entry name" value="NUCLEOREDOXIN"/>
    <property type="match status" value="1"/>
</dbReference>
<keyword evidence="4" id="KW-1185">Reference proteome</keyword>
<reference evidence="3" key="1">
    <citation type="journal article" date="2023" name="Nat. Microbiol.">
        <title>Babesia duncani multi-omics identifies virulence factors and drug targets.</title>
        <authorList>
            <person name="Singh P."/>
            <person name="Lonardi S."/>
            <person name="Liang Q."/>
            <person name="Vydyam P."/>
            <person name="Khabirova E."/>
            <person name="Fang T."/>
            <person name="Gihaz S."/>
            <person name="Thekkiniath J."/>
            <person name="Munshi M."/>
            <person name="Abel S."/>
            <person name="Ciampossin L."/>
            <person name="Batugedara G."/>
            <person name="Gupta M."/>
            <person name="Lu X.M."/>
            <person name="Lenz T."/>
            <person name="Chakravarty S."/>
            <person name="Cornillot E."/>
            <person name="Hu Y."/>
            <person name="Ma W."/>
            <person name="Gonzalez L.M."/>
            <person name="Sanchez S."/>
            <person name="Estrada K."/>
            <person name="Sanchez-Flores A."/>
            <person name="Montero E."/>
            <person name="Harb O.S."/>
            <person name="Le Roch K.G."/>
            <person name="Mamoun C.B."/>
        </authorList>
    </citation>
    <scope>NUCLEOTIDE SEQUENCE</scope>
    <source>
        <strain evidence="3">WA1</strain>
    </source>
</reference>
<evidence type="ECO:0000259" key="2">
    <source>
        <dbReference type="Pfam" id="PF13905"/>
    </source>
</evidence>
<feature type="signal peptide" evidence="1">
    <location>
        <begin position="1"/>
        <end position="23"/>
    </location>
</feature>
<dbReference type="GO" id="GO:0031397">
    <property type="term" value="P:negative regulation of protein ubiquitination"/>
    <property type="evidence" value="ECO:0007669"/>
    <property type="project" value="TreeGrafter"/>
</dbReference>
<dbReference type="InterPro" id="IPR012336">
    <property type="entry name" value="Thioredoxin-like_fold"/>
</dbReference>
<dbReference type="GO" id="GO:0005634">
    <property type="term" value="C:nucleus"/>
    <property type="evidence" value="ECO:0007669"/>
    <property type="project" value="TreeGrafter"/>
</dbReference>
<dbReference type="Pfam" id="PF13905">
    <property type="entry name" value="Thioredoxin_8"/>
    <property type="match status" value="2"/>
</dbReference>
<dbReference type="Gene3D" id="3.40.30.10">
    <property type="entry name" value="Glutaredoxin"/>
    <property type="match status" value="2"/>
</dbReference>
<dbReference type="SUPFAM" id="SSF52833">
    <property type="entry name" value="Thioredoxin-like"/>
    <property type="match status" value="2"/>
</dbReference>
<feature type="domain" description="Thioredoxin-like fold" evidence="2">
    <location>
        <begin position="329"/>
        <end position="425"/>
    </location>
</feature>
<dbReference type="PANTHER" id="PTHR46472:SF1">
    <property type="entry name" value="NUCLEOREDOXIN"/>
    <property type="match status" value="1"/>
</dbReference>
<evidence type="ECO:0000256" key="1">
    <source>
        <dbReference type="SAM" id="SignalP"/>
    </source>
</evidence>